<dbReference type="PROSITE" id="PS50011">
    <property type="entry name" value="PROTEIN_KINASE_DOM"/>
    <property type="match status" value="1"/>
</dbReference>
<reference evidence="2 3" key="2">
    <citation type="journal article" date="2021" name="Int. J. Syst. Evol. Microbiol.">
        <title>Roseibium litorale sp. nov., isolated from a tidal flat sediment and proposal for the reclassification of Labrenzia polysiphoniae as Roseibium polysiphoniae comb. nov.</title>
        <authorList>
            <person name="Liu Y."/>
            <person name="Pei T."/>
            <person name="Du J."/>
            <person name="Chao M."/>
            <person name="Deng M.R."/>
            <person name="Zhu H."/>
        </authorList>
    </citation>
    <scope>NUCLEOTIDE SEQUENCE [LARGE SCALE GENOMIC DNA]</scope>
    <source>
        <strain evidence="2 3">4C16A</strain>
    </source>
</reference>
<proteinExistence type="predicted"/>
<dbReference type="CDD" id="cd05121">
    <property type="entry name" value="ABC1_ADCK3-like"/>
    <property type="match status" value="1"/>
</dbReference>
<sequence length="391" mass="43959">MNEANQCLGESIAQTLERLGPVFLKLGQIVSHRSDLLPEDLLRPLRRIQDQVGPERFEISRATLERTFNRQTGELFSAFEAKPIAAGSIATVYRAKRCDGREVAVKIVRQDAARILTMDLRIGAWLAGFVANLKAFKALPIAECYSEIEALFVAQLNMHMEASNLEAMQEDNFIQRHVNIPSVHADLVGPDVLVMDFVDNAVSISADHIETTIYKQAAQSVLAVLYRMAFETGFVHCDMHPGNLLLDESCEVWLLDGGFFAHFSERDRLCFQDLFLGLAFGEPDRCCDSLVGSAITIPQSLDREALRSDVNRLIETHHSKRAGSFLVAAFVYDLFTLQKRHGLYARSSFVAAIWAFVTFEGIVRDRFPELDFQGEAKPFVVSRIIKSMRTR</sequence>
<feature type="domain" description="Protein kinase" evidence="1">
    <location>
        <begin position="78"/>
        <end position="391"/>
    </location>
</feature>
<dbReference type="Gene3D" id="1.10.510.10">
    <property type="entry name" value="Transferase(Phosphotransferase) domain 1"/>
    <property type="match status" value="1"/>
</dbReference>
<dbReference type="InterPro" id="IPR011009">
    <property type="entry name" value="Kinase-like_dom_sf"/>
</dbReference>
<dbReference type="PANTHER" id="PTHR45890">
    <property type="entry name" value="AARF DOMAIN CONTAINING KINASE 2 (PREDICTED)"/>
    <property type="match status" value="1"/>
</dbReference>
<evidence type="ECO:0000259" key="1">
    <source>
        <dbReference type="PROSITE" id="PS50011"/>
    </source>
</evidence>
<keyword evidence="3" id="KW-1185">Reference proteome</keyword>
<dbReference type="SMART" id="SM00220">
    <property type="entry name" value="S_TKc"/>
    <property type="match status" value="1"/>
</dbReference>
<reference evidence="3" key="1">
    <citation type="submission" date="2020-09" db="EMBL/GenBank/DDBJ databases">
        <title>The genome sequence of strain Labrenzia suaedae 4C16A.</title>
        <authorList>
            <person name="Liu Y."/>
        </authorList>
    </citation>
    <scope>NUCLEOTIDE SEQUENCE [LARGE SCALE GENOMIC DNA]</scope>
    <source>
        <strain evidence="3">4C16A</strain>
    </source>
</reference>
<accession>A0ABR9CM35</accession>
<dbReference type="InterPro" id="IPR000719">
    <property type="entry name" value="Prot_kinase_dom"/>
</dbReference>
<dbReference type="InterPro" id="IPR004147">
    <property type="entry name" value="ABC1_dom"/>
</dbReference>
<organism evidence="2 3">
    <name type="scientific">Roseibium litorale</name>
    <dbReference type="NCBI Taxonomy" id="2803841"/>
    <lineage>
        <taxon>Bacteria</taxon>
        <taxon>Pseudomonadati</taxon>
        <taxon>Pseudomonadota</taxon>
        <taxon>Alphaproteobacteria</taxon>
        <taxon>Hyphomicrobiales</taxon>
        <taxon>Stappiaceae</taxon>
        <taxon>Roseibium</taxon>
    </lineage>
</organism>
<comment type="caution">
    <text evidence="2">The sequence shown here is derived from an EMBL/GenBank/DDBJ whole genome shotgun (WGS) entry which is preliminary data.</text>
</comment>
<evidence type="ECO:0000313" key="2">
    <source>
        <dbReference type="EMBL" id="MBD8891917.1"/>
    </source>
</evidence>
<dbReference type="PANTHER" id="PTHR45890:SF1">
    <property type="entry name" value="AARF DOMAIN CONTAINING KINASE 2"/>
    <property type="match status" value="1"/>
</dbReference>
<name>A0ABR9CM35_9HYPH</name>
<protein>
    <recommendedName>
        <fullName evidence="1">Protein kinase domain-containing protein</fullName>
    </recommendedName>
</protein>
<dbReference type="InterPro" id="IPR052402">
    <property type="entry name" value="ADCK_kinase"/>
</dbReference>
<evidence type="ECO:0000313" key="3">
    <source>
        <dbReference type="Proteomes" id="UP000632063"/>
    </source>
</evidence>
<dbReference type="Proteomes" id="UP000632063">
    <property type="component" value="Unassembled WGS sequence"/>
</dbReference>
<gene>
    <name evidence="2" type="ORF">IG616_10180</name>
</gene>
<dbReference type="RefSeq" id="WP_192148047.1">
    <property type="nucleotide sequence ID" value="NZ_JACYXI010000005.1"/>
</dbReference>
<dbReference type="Pfam" id="PF03109">
    <property type="entry name" value="ABC1"/>
    <property type="match status" value="1"/>
</dbReference>
<dbReference type="EMBL" id="JACYXI010000005">
    <property type="protein sequence ID" value="MBD8891917.1"/>
    <property type="molecule type" value="Genomic_DNA"/>
</dbReference>
<dbReference type="SUPFAM" id="SSF56112">
    <property type="entry name" value="Protein kinase-like (PK-like)"/>
    <property type="match status" value="1"/>
</dbReference>